<dbReference type="AlphaFoldDB" id="A0A6P8RTN4"/>
<dbReference type="KEGG" id="gsh:117364142"/>
<dbReference type="Pfam" id="PF10277">
    <property type="entry name" value="Frag1"/>
    <property type="match status" value="1"/>
</dbReference>
<dbReference type="GeneID" id="117364142"/>
<evidence type="ECO:0000256" key="6">
    <source>
        <dbReference type="SAM" id="Phobius"/>
    </source>
</evidence>
<evidence type="ECO:0000313" key="8">
    <source>
        <dbReference type="Proteomes" id="UP000515159"/>
    </source>
</evidence>
<keyword evidence="5 6" id="KW-0472">Membrane</keyword>
<comment type="similarity">
    <text evidence="2">Belongs to the DRAM/TMEM150 family.</text>
</comment>
<evidence type="ECO:0000259" key="7">
    <source>
        <dbReference type="Pfam" id="PF10277"/>
    </source>
</evidence>
<dbReference type="PANTHER" id="PTHR21324:SF11">
    <property type="entry name" value="DNA DAMAGE-REGULATED AUTOPHAGY MODULATOR PROTEIN 1"/>
    <property type="match status" value="1"/>
</dbReference>
<dbReference type="PANTHER" id="PTHR21324">
    <property type="entry name" value="FASTING-INDUCIBLE INTEGRAL MEMBRANE PROTEIN TM6P1-RELATED"/>
    <property type="match status" value="1"/>
</dbReference>
<feature type="transmembrane region" description="Helical" evidence="6">
    <location>
        <begin position="191"/>
        <end position="216"/>
    </location>
</feature>
<dbReference type="OrthoDB" id="191706at2759"/>
<dbReference type="InterPro" id="IPR019402">
    <property type="entry name" value="CWH43_N"/>
</dbReference>
<reference evidence="9" key="1">
    <citation type="submission" date="2025-08" db="UniProtKB">
        <authorList>
            <consortium name="RefSeq"/>
        </authorList>
    </citation>
    <scope>IDENTIFICATION</scope>
</reference>
<dbReference type="Proteomes" id="UP000515159">
    <property type="component" value="Chromosome 7"/>
</dbReference>
<proteinExistence type="inferred from homology"/>
<accession>A0A6P8RTN4</accession>
<feature type="transmembrane region" description="Helical" evidence="6">
    <location>
        <begin position="116"/>
        <end position="134"/>
    </location>
</feature>
<evidence type="ECO:0000256" key="1">
    <source>
        <dbReference type="ARBA" id="ARBA00004127"/>
    </source>
</evidence>
<feature type="transmembrane region" description="Helical" evidence="6">
    <location>
        <begin position="155"/>
        <end position="179"/>
    </location>
</feature>
<feature type="transmembrane region" description="Helical" evidence="6">
    <location>
        <begin position="50"/>
        <end position="69"/>
    </location>
</feature>
<dbReference type="GO" id="GO:0010506">
    <property type="term" value="P:regulation of autophagy"/>
    <property type="evidence" value="ECO:0007669"/>
    <property type="project" value="TreeGrafter"/>
</dbReference>
<name>A0A6P8RTN4_GEOSA</name>
<gene>
    <name evidence="9" type="primary">DRAM1</name>
</gene>
<keyword evidence="8" id="KW-1185">Reference proteome</keyword>
<dbReference type="CTD" id="55332"/>
<dbReference type="RefSeq" id="XP_033808927.1">
    <property type="nucleotide sequence ID" value="XM_033953036.1"/>
</dbReference>
<dbReference type="InParanoid" id="A0A6P8RTN4"/>
<sequence length="234" mass="25619">MQGSAFIPSFLVVWSSAAFILSYVIAVLSGHVDPLVPYISDTGTNPPESGVFGFMISIAAFLGAVTMYAKYKILEKQNELAQFMTPLSNAASLIIGLMGCTGMGIVATFQELDVPVVHDVGALMTFICGVLYIVSQSVLSYKSVHVWNSLNMCHLRLAIASTSFVALVPMIICAILVSMTKLIWNPDEKDYTAHLTSAICEWIVAFTFICFFLTYIKDFQGVTLTVSTEIHDFR</sequence>
<feature type="transmembrane region" description="Helical" evidence="6">
    <location>
        <begin position="90"/>
        <end position="110"/>
    </location>
</feature>
<dbReference type="GO" id="GO:0012505">
    <property type="term" value="C:endomembrane system"/>
    <property type="evidence" value="ECO:0007669"/>
    <property type="project" value="UniProtKB-SubCell"/>
</dbReference>
<comment type="subcellular location">
    <subcellularLocation>
        <location evidence="1">Endomembrane system</location>
        <topology evidence="1">Multi-pass membrane protein</topology>
    </subcellularLocation>
</comment>
<evidence type="ECO:0000256" key="2">
    <source>
        <dbReference type="ARBA" id="ARBA00006565"/>
    </source>
</evidence>
<evidence type="ECO:0000256" key="4">
    <source>
        <dbReference type="ARBA" id="ARBA00022989"/>
    </source>
</evidence>
<dbReference type="InterPro" id="IPR050911">
    <property type="entry name" value="DRAM/TMEM150_Autophagy_Mod"/>
</dbReference>
<organism evidence="8 9">
    <name type="scientific">Geotrypetes seraphini</name>
    <name type="common">Gaboon caecilian</name>
    <name type="synonym">Caecilia seraphini</name>
    <dbReference type="NCBI Taxonomy" id="260995"/>
    <lineage>
        <taxon>Eukaryota</taxon>
        <taxon>Metazoa</taxon>
        <taxon>Chordata</taxon>
        <taxon>Craniata</taxon>
        <taxon>Vertebrata</taxon>
        <taxon>Euteleostomi</taxon>
        <taxon>Amphibia</taxon>
        <taxon>Gymnophiona</taxon>
        <taxon>Geotrypetes</taxon>
    </lineage>
</organism>
<keyword evidence="3 6" id="KW-0812">Transmembrane</keyword>
<evidence type="ECO:0000256" key="3">
    <source>
        <dbReference type="ARBA" id="ARBA00022692"/>
    </source>
</evidence>
<keyword evidence="4 6" id="KW-1133">Transmembrane helix</keyword>
<evidence type="ECO:0000313" key="9">
    <source>
        <dbReference type="RefSeq" id="XP_033808927.1"/>
    </source>
</evidence>
<evidence type="ECO:0000256" key="5">
    <source>
        <dbReference type="ARBA" id="ARBA00023136"/>
    </source>
</evidence>
<protein>
    <submittedName>
        <fullName evidence="9">DNA damage-regulated autophagy modulator protein 1 isoform X1</fullName>
    </submittedName>
</protein>
<dbReference type="FunCoup" id="A0A6P8RTN4">
    <property type="interactions" value="602"/>
</dbReference>
<dbReference type="GO" id="GO:0005764">
    <property type="term" value="C:lysosome"/>
    <property type="evidence" value="ECO:0007669"/>
    <property type="project" value="TreeGrafter"/>
</dbReference>
<feature type="domain" description="CWH43-like N-terminal" evidence="7">
    <location>
        <begin position="5"/>
        <end position="221"/>
    </location>
</feature>